<evidence type="ECO:0000256" key="3">
    <source>
        <dbReference type="PIRSR" id="PIRSR000509-1"/>
    </source>
</evidence>
<proteinExistence type="inferred from homology"/>
<evidence type="ECO:0000256" key="2">
    <source>
        <dbReference type="ARBA" id="ARBA00022679"/>
    </source>
</evidence>
<dbReference type="PANTHER" id="PTHR40627">
    <property type="entry name" value="INDOLE PRENYLTRANSFERASE TDIB-RELATED"/>
    <property type="match status" value="1"/>
</dbReference>
<evidence type="ECO:0000256" key="1">
    <source>
        <dbReference type="ARBA" id="ARBA00010209"/>
    </source>
</evidence>
<dbReference type="GO" id="GO:0009820">
    <property type="term" value="P:alkaloid metabolic process"/>
    <property type="evidence" value="ECO:0007669"/>
    <property type="project" value="InterPro"/>
</dbReference>
<keyword evidence="5" id="KW-1185">Reference proteome</keyword>
<evidence type="ECO:0000313" key="4">
    <source>
        <dbReference type="EMBL" id="KAK0630901.1"/>
    </source>
</evidence>
<dbReference type="PANTHER" id="PTHR40627:SF4">
    <property type="entry name" value="PRENYLTRANSFERASE ASQH1-RELATED"/>
    <property type="match status" value="1"/>
</dbReference>
<comment type="similarity">
    <text evidence="1">Belongs to the tryptophan dimethylallyltransferase family.</text>
</comment>
<dbReference type="SFLD" id="SFLDS00036">
    <property type="entry name" value="Aromatic_Prenyltransferase"/>
    <property type="match status" value="1"/>
</dbReference>
<organism evidence="4 5">
    <name type="scientific">Bombardia bombarda</name>
    <dbReference type="NCBI Taxonomy" id="252184"/>
    <lineage>
        <taxon>Eukaryota</taxon>
        <taxon>Fungi</taxon>
        <taxon>Dikarya</taxon>
        <taxon>Ascomycota</taxon>
        <taxon>Pezizomycotina</taxon>
        <taxon>Sordariomycetes</taxon>
        <taxon>Sordariomycetidae</taxon>
        <taxon>Sordariales</taxon>
        <taxon>Lasiosphaeriaceae</taxon>
        <taxon>Bombardia</taxon>
    </lineage>
</organism>
<accession>A0AA39XBJ1</accession>
<feature type="binding site" evidence="3">
    <location>
        <position position="448"/>
    </location>
    <ligand>
        <name>dimethylallyl diphosphate</name>
        <dbReference type="ChEBI" id="CHEBI:57623"/>
    </ligand>
</feature>
<feature type="binding site" evidence="3">
    <location>
        <position position="116"/>
    </location>
    <ligand>
        <name>L-tryptophan</name>
        <dbReference type="ChEBI" id="CHEBI:57912"/>
    </ligand>
</feature>
<dbReference type="InterPro" id="IPR033964">
    <property type="entry name" value="ABBA"/>
</dbReference>
<dbReference type="PIRSF" id="PIRSF000509">
    <property type="entry name" value="Trp_DMAT"/>
    <property type="match status" value="1"/>
</dbReference>
<feature type="binding site" evidence="3">
    <location>
        <position position="220"/>
    </location>
    <ligand>
        <name>dimethylallyl diphosphate</name>
        <dbReference type="ChEBI" id="CHEBI:57623"/>
    </ligand>
</feature>
<keyword evidence="2" id="KW-0808">Transferase</keyword>
<feature type="binding site" evidence="3">
    <location>
        <position position="222"/>
    </location>
    <ligand>
        <name>dimethylallyl diphosphate</name>
        <dbReference type="ChEBI" id="CHEBI:57623"/>
    </ligand>
</feature>
<dbReference type="Pfam" id="PF11991">
    <property type="entry name" value="Trp_DMAT"/>
    <property type="match status" value="1"/>
</dbReference>
<dbReference type="NCBIfam" id="TIGR03429">
    <property type="entry name" value="arom_pren_DMATS"/>
    <property type="match status" value="1"/>
</dbReference>
<sequence>MTGLQHLENFKRSLPTGALCAFQKPHRLQKPSTKHGRDMFGQASVDGADHTLWNTGPGNMLSTMLSMAGYPEGSQAIHRAFFANTVAPSLGRHPAGSGIDESEWKSFMTDDNTPLELSWSWPAAQATPVVRYSVEPIGWGAGTASDPLNTHASVELLRQTPPLALGVDLTWYRYFLTTLTVPSISHHELGQHGYETLKDAGALSQSFIAFDLQNNSMVAKYYFMPALKARVTGKTTLEAVQEAIFGLPGGAGDSFAAPLKAVSDYMHSLPPSDRPVVEIVAIECMDPSKSRIKVYIRSQKTSFADMLDVMTLGGRTEPLSDKARAEIAELWCAVFGIGKTDKALSDSSLLQQRKHRTAGLLYYLELKPNMAHPKSKVYLPARHYADNDDRIAHDLSNFLSKRGKGLVGCDYYAGVTRLFRHGKLADGLGFHTYITCTIDGDGPVVTVYLNPGKCGSGIRGTVRS</sequence>
<reference evidence="4" key="1">
    <citation type="submission" date="2023-06" db="EMBL/GenBank/DDBJ databases">
        <title>Genome-scale phylogeny and comparative genomics of the fungal order Sordariales.</title>
        <authorList>
            <consortium name="Lawrence Berkeley National Laboratory"/>
            <person name="Hensen N."/>
            <person name="Bonometti L."/>
            <person name="Westerberg I."/>
            <person name="Brannstrom I.O."/>
            <person name="Guillou S."/>
            <person name="Cros-Aarteil S."/>
            <person name="Calhoun S."/>
            <person name="Haridas S."/>
            <person name="Kuo A."/>
            <person name="Mondo S."/>
            <person name="Pangilinan J."/>
            <person name="Riley R."/>
            <person name="LaButti K."/>
            <person name="Andreopoulos B."/>
            <person name="Lipzen A."/>
            <person name="Chen C."/>
            <person name="Yanf M."/>
            <person name="Daum C."/>
            <person name="Ng V."/>
            <person name="Clum A."/>
            <person name="Steindorff A."/>
            <person name="Ohm R."/>
            <person name="Martin F."/>
            <person name="Silar P."/>
            <person name="Natvig D."/>
            <person name="Lalanne C."/>
            <person name="Gautier V."/>
            <person name="Ament-velasquez S.L."/>
            <person name="Kruys A."/>
            <person name="Hutchinson M.I."/>
            <person name="Powell A.J."/>
            <person name="Barry K."/>
            <person name="Miller A.N."/>
            <person name="Grigoriev I.V."/>
            <person name="Debuchy R."/>
            <person name="Gladieux P."/>
            <person name="Thoren M.H."/>
            <person name="Johannesson H."/>
        </authorList>
    </citation>
    <scope>NUCLEOTIDE SEQUENCE</scope>
    <source>
        <strain evidence="4">SMH3391-2</strain>
    </source>
</reference>
<feature type="binding site" evidence="3">
    <location>
        <position position="291"/>
    </location>
    <ligand>
        <name>dimethylallyl diphosphate</name>
        <dbReference type="ChEBI" id="CHEBI:57623"/>
    </ligand>
</feature>
<dbReference type="AlphaFoldDB" id="A0AA39XBJ1"/>
<dbReference type="SFLD" id="SFLDG01162">
    <property type="entry name" value="I"/>
    <property type="match status" value="1"/>
</dbReference>
<dbReference type="CDD" id="cd13929">
    <property type="entry name" value="PT-DMATS_CymD"/>
    <property type="match status" value="1"/>
</dbReference>
<dbReference type="InterPro" id="IPR012148">
    <property type="entry name" value="ABBA_DMATS-like"/>
</dbReference>
<comment type="caution">
    <text evidence="4">The sequence shown here is derived from an EMBL/GenBank/DDBJ whole genome shotgun (WGS) entry which is preliminary data.</text>
</comment>
<dbReference type="GO" id="GO:0016765">
    <property type="term" value="F:transferase activity, transferring alkyl or aryl (other than methyl) groups"/>
    <property type="evidence" value="ECO:0007669"/>
    <property type="project" value="InterPro"/>
</dbReference>
<gene>
    <name evidence="4" type="ORF">B0T17DRAFT_572878</name>
</gene>
<feature type="binding site" evidence="3">
    <location>
        <position position="293"/>
    </location>
    <ligand>
        <name>dimethylallyl diphosphate</name>
        <dbReference type="ChEBI" id="CHEBI:57623"/>
    </ligand>
</feature>
<protein>
    <submittedName>
        <fullName evidence="4">Tryptophan dimethylallyltransferase-domain-containing protein</fullName>
    </submittedName>
</protein>
<feature type="binding site" evidence="3">
    <location>
        <position position="295"/>
    </location>
    <ligand>
        <name>dimethylallyl diphosphate</name>
        <dbReference type="ChEBI" id="CHEBI:57623"/>
    </ligand>
</feature>
<dbReference type="EMBL" id="JAULSR010000002">
    <property type="protein sequence ID" value="KAK0630901.1"/>
    <property type="molecule type" value="Genomic_DNA"/>
</dbReference>
<dbReference type="Proteomes" id="UP001174934">
    <property type="component" value="Unassembled WGS sequence"/>
</dbReference>
<name>A0AA39XBJ1_9PEZI</name>
<feature type="binding site" evidence="3">
    <location>
        <position position="378"/>
    </location>
    <ligand>
        <name>dimethylallyl diphosphate</name>
        <dbReference type="ChEBI" id="CHEBI:57623"/>
    </ligand>
</feature>
<dbReference type="InterPro" id="IPR017795">
    <property type="entry name" value="ABBA_NscD-like"/>
</dbReference>
<evidence type="ECO:0000313" key="5">
    <source>
        <dbReference type="Proteomes" id="UP001174934"/>
    </source>
</evidence>
<feature type="binding site" evidence="3">
    <location>
        <position position="131"/>
    </location>
    <ligand>
        <name>dimethylallyl diphosphate</name>
        <dbReference type="ChEBI" id="CHEBI:57623"/>
    </ligand>
</feature>